<accession>A0A8I0NAI6</accession>
<protein>
    <submittedName>
        <fullName evidence="1">Uncharacterized protein</fullName>
    </submittedName>
</protein>
<dbReference type="SUPFAM" id="SSF46785">
    <property type="entry name" value="Winged helix' DNA-binding domain"/>
    <property type="match status" value="1"/>
</dbReference>
<dbReference type="Proteomes" id="UP000642265">
    <property type="component" value="Unassembled WGS sequence"/>
</dbReference>
<evidence type="ECO:0000313" key="2">
    <source>
        <dbReference type="Proteomes" id="UP000642265"/>
    </source>
</evidence>
<dbReference type="EMBL" id="JACZKO010000063">
    <property type="protein sequence ID" value="MBE0563694.1"/>
    <property type="molecule type" value="Genomic_DNA"/>
</dbReference>
<name>A0A8I0NAI6_BRUAN</name>
<comment type="caution">
    <text evidence="1">The sequence shown here is derived from an EMBL/GenBank/DDBJ whole genome shotgun (WGS) entry which is preliminary data.</text>
</comment>
<reference evidence="1" key="2">
    <citation type="submission" date="2020-10" db="EMBL/GenBank/DDBJ databases">
        <title>Enrichment of novel Verrucomicrobia, Bacteroidetes and Krumholzibacteria in an oxygen-limited, methane- and iron-fed bioreactor inoculated with Bothnian Sea sediments.</title>
        <authorList>
            <person name="Martins P.D."/>
            <person name="de Jong A."/>
            <person name="Lenstra W.K."/>
            <person name="van Helmond N.A.G.M."/>
            <person name="Slomp C.P."/>
            <person name="Jetten M.S.M."/>
            <person name="Welte C.U."/>
            <person name="Rasigraf O."/>
        </authorList>
    </citation>
    <scope>NUCLEOTIDE SEQUENCE</scope>
    <source>
        <strain evidence="1">MAG47</strain>
    </source>
</reference>
<evidence type="ECO:0000313" key="1">
    <source>
        <dbReference type="EMBL" id="MBE0563694.1"/>
    </source>
</evidence>
<sequence>MSTLTKQEMSRRRIILKDRLEESYFMRSHDFKPETAEVWMAIADGYYGGYTVNVSAIARKTKIDKATVSRHVERLLQRDIPMVTRHERGQDTILRLAQYDLLNPTTTEFFQLRYQAIIDHAEALRSLGV</sequence>
<dbReference type="InterPro" id="IPR036388">
    <property type="entry name" value="WH-like_DNA-bd_sf"/>
</dbReference>
<proteinExistence type="predicted"/>
<reference evidence="1" key="1">
    <citation type="submission" date="2020-09" db="EMBL/GenBank/DDBJ databases">
        <authorList>
            <person name="Dalcin Martins P."/>
        </authorList>
    </citation>
    <scope>NUCLEOTIDE SEQUENCE</scope>
    <source>
        <strain evidence="1">MAG47</strain>
    </source>
</reference>
<dbReference type="InterPro" id="IPR036390">
    <property type="entry name" value="WH_DNA-bd_sf"/>
</dbReference>
<gene>
    <name evidence="1" type="ORF">IH622_23145</name>
</gene>
<dbReference type="Gene3D" id="1.10.10.10">
    <property type="entry name" value="Winged helix-like DNA-binding domain superfamily/Winged helix DNA-binding domain"/>
    <property type="match status" value="1"/>
</dbReference>
<organism evidence="1 2">
    <name type="scientific">Brucella anthropi</name>
    <name type="common">Ochrobactrum anthropi</name>
    <dbReference type="NCBI Taxonomy" id="529"/>
    <lineage>
        <taxon>Bacteria</taxon>
        <taxon>Pseudomonadati</taxon>
        <taxon>Pseudomonadota</taxon>
        <taxon>Alphaproteobacteria</taxon>
        <taxon>Hyphomicrobiales</taxon>
        <taxon>Brucellaceae</taxon>
        <taxon>Brucella/Ochrobactrum group</taxon>
        <taxon>Brucella</taxon>
    </lineage>
</organism>
<dbReference type="AlphaFoldDB" id="A0A8I0NAI6"/>